<accession>A0A3N4ICK3</accession>
<sequence length="378" mass="42499">MASLFDTVIDPLDQDAILALLVEDAEEVSNTQRQRHQQEPWAAAALETVVHQQVPLLDNVVHQSLANTALTDNDDQRLDESGQSTTPIGISSGLRYSPASIWRNTVGELVEMGRIALGIGLRPLDAPQQSAGVQLVRTEIEQPRIRHNVPVVPLRSLICTACDREFESREFNPSVDIRNSWPCGHIYCSECSAQMWRVAISDRGYTLQCCNQPLSIALVENLGYFLFATCRLILEHELEAVVGRAEEHNDRNPLYCHITSCGAYIRRKRRYIGHQAYGYCFGLHGSTRGRSAVRTCIRCRKGYHLEPCLGGGDIDDKDTDLEDEMEDLEDREVLRLAHEKKWKRCKKYANVELSSAMSVAKVMSMDIVVGIKVMGIEF</sequence>
<dbReference type="GO" id="GO:0004842">
    <property type="term" value="F:ubiquitin-protein transferase activity"/>
    <property type="evidence" value="ECO:0007669"/>
    <property type="project" value="InterPro"/>
</dbReference>
<evidence type="ECO:0000313" key="2">
    <source>
        <dbReference type="Proteomes" id="UP000275078"/>
    </source>
</evidence>
<protein>
    <recommendedName>
        <fullName evidence="3">RING-type domain-containing protein</fullName>
    </recommendedName>
</protein>
<dbReference type="PANTHER" id="PTHR11685">
    <property type="entry name" value="RBR FAMILY RING FINGER AND IBR DOMAIN-CONTAINING"/>
    <property type="match status" value="1"/>
</dbReference>
<proteinExistence type="predicted"/>
<dbReference type="InterPro" id="IPR031127">
    <property type="entry name" value="E3_UB_ligase_RBR"/>
</dbReference>
<name>A0A3N4ICK3_ASCIM</name>
<keyword evidence="2" id="KW-1185">Reference proteome</keyword>
<gene>
    <name evidence="1" type="ORF">BJ508DRAFT_304916</name>
</gene>
<dbReference type="Proteomes" id="UP000275078">
    <property type="component" value="Unassembled WGS sequence"/>
</dbReference>
<dbReference type="GO" id="GO:0016567">
    <property type="term" value="P:protein ubiquitination"/>
    <property type="evidence" value="ECO:0007669"/>
    <property type="project" value="InterPro"/>
</dbReference>
<organism evidence="1 2">
    <name type="scientific">Ascobolus immersus RN42</name>
    <dbReference type="NCBI Taxonomy" id="1160509"/>
    <lineage>
        <taxon>Eukaryota</taxon>
        <taxon>Fungi</taxon>
        <taxon>Dikarya</taxon>
        <taxon>Ascomycota</taxon>
        <taxon>Pezizomycotina</taxon>
        <taxon>Pezizomycetes</taxon>
        <taxon>Pezizales</taxon>
        <taxon>Ascobolaceae</taxon>
        <taxon>Ascobolus</taxon>
    </lineage>
</organism>
<dbReference type="OrthoDB" id="10009520at2759"/>
<dbReference type="EMBL" id="ML119666">
    <property type="protein sequence ID" value="RPA83177.1"/>
    <property type="molecule type" value="Genomic_DNA"/>
</dbReference>
<evidence type="ECO:0008006" key="3">
    <source>
        <dbReference type="Google" id="ProtNLM"/>
    </source>
</evidence>
<evidence type="ECO:0000313" key="1">
    <source>
        <dbReference type="EMBL" id="RPA83177.1"/>
    </source>
</evidence>
<dbReference type="AlphaFoldDB" id="A0A3N4ICK3"/>
<reference evidence="1 2" key="1">
    <citation type="journal article" date="2018" name="Nat. Ecol. Evol.">
        <title>Pezizomycetes genomes reveal the molecular basis of ectomycorrhizal truffle lifestyle.</title>
        <authorList>
            <person name="Murat C."/>
            <person name="Payen T."/>
            <person name="Noel B."/>
            <person name="Kuo A."/>
            <person name="Morin E."/>
            <person name="Chen J."/>
            <person name="Kohler A."/>
            <person name="Krizsan K."/>
            <person name="Balestrini R."/>
            <person name="Da Silva C."/>
            <person name="Montanini B."/>
            <person name="Hainaut M."/>
            <person name="Levati E."/>
            <person name="Barry K.W."/>
            <person name="Belfiori B."/>
            <person name="Cichocki N."/>
            <person name="Clum A."/>
            <person name="Dockter R.B."/>
            <person name="Fauchery L."/>
            <person name="Guy J."/>
            <person name="Iotti M."/>
            <person name="Le Tacon F."/>
            <person name="Lindquist E.A."/>
            <person name="Lipzen A."/>
            <person name="Malagnac F."/>
            <person name="Mello A."/>
            <person name="Molinier V."/>
            <person name="Miyauchi S."/>
            <person name="Poulain J."/>
            <person name="Riccioni C."/>
            <person name="Rubini A."/>
            <person name="Sitrit Y."/>
            <person name="Splivallo R."/>
            <person name="Traeger S."/>
            <person name="Wang M."/>
            <person name="Zifcakova L."/>
            <person name="Wipf D."/>
            <person name="Zambonelli A."/>
            <person name="Paolocci F."/>
            <person name="Nowrousian M."/>
            <person name="Ottonello S."/>
            <person name="Baldrian P."/>
            <person name="Spatafora J.W."/>
            <person name="Henrissat B."/>
            <person name="Nagy L.G."/>
            <person name="Aury J.M."/>
            <person name="Wincker P."/>
            <person name="Grigoriev I.V."/>
            <person name="Bonfante P."/>
            <person name="Martin F.M."/>
        </authorList>
    </citation>
    <scope>NUCLEOTIDE SEQUENCE [LARGE SCALE GENOMIC DNA]</scope>
    <source>
        <strain evidence="1 2">RN42</strain>
    </source>
</reference>